<dbReference type="GO" id="GO:0003700">
    <property type="term" value="F:DNA-binding transcription factor activity"/>
    <property type="evidence" value="ECO:0007669"/>
    <property type="project" value="TreeGrafter"/>
</dbReference>
<name>A0A2T0JXA4_9ACTN</name>
<dbReference type="SUPFAM" id="SSF48498">
    <property type="entry name" value="Tetracyclin repressor-like, C-terminal domain"/>
    <property type="match status" value="1"/>
</dbReference>
<sequence>MYSMPKKVDRLERRTRIADALMRVAAEQGLEAVSLRHVAAEAGVSAGMVQHYFRTKDEMMTFAMEVVRERNQVRVTEAVAALGDTPAPRELLRTIITTLLPLDDESRADGRVALAFLAYTAVRPTASAVLREETAQMAGFIGSLLPVRHEEIAARGLLAQMEGLGVYLLGGQYTPDEARAALDAQLDLIFGG</sequence>
<feature type="DNA-binding region" description="H-T-H motif" evidence="5">
    <location>
        <begin position="34"/>
        <end position="53"/>
    </location>
</feature>
<evidence type="ECO:0000256" key="3">
    <source>
        <dbReference type="ARBA" id="ARBA00023125"/>
    </source>
</evidence>
<evidence type="ECO:0000313" key="7">
    <source>
        <dbReference type="EMBL" id="PRX12175.1"/>
    </source>
</evidence>
<evidence type="ECO:0000313" key="8">
    <source>
        <dbReference type="Proteomes" id="UP000239415"/>
    </source>
</evidence>
<keyword evidence="4" id="KW-0804">Transcription</keyword>
<dbReference type="PROSITE" id="PS50977">
    <property type="entry name" value="HTH_TETR_2"/>
    <property type="match status" value="1"/>
</dbReference>
<evidence type="ECO:0000256" key="5">
    <source>
        <dbReference type="PROSITE-ProRule" id="PRU00335"/>
    </source>
</evidence>
<dbReference type="InterPro" id="IPR050109">
    <property type="entry name" value="HTH-type_TetR-like_transc_reg"/>
</dbReference>
<feature type="domain" description="HTH tetR-type" evidence="6">
    <location>
        <begin position="11"/>
        <end position="71"/>
    </location>
</feature>
<dbReference type="Pfam" id="PF00440">
    <property type="entry name" value="TetR_N"/>
    <property type="match status" value="1"/>
</dbReference>
<keyword evidence="3 5" id="KW-0238">DNA-binding</keyword>
<evidence type="ECO:0000259" key="6">
    <source>
        <dbReference type="PROSITE" id="PS50977"/>
    </source>
</evidence>
<evidence type="ECO:0000256" key="2">
    <source>
        <dbReference type="ARBA" id="ARBA00023015"/>
    </source>
</evidence>
<comment type="caution">
    <text evidence="7">The sequence shown here is derived from an EMBL/GenBank/DDBJ whole genome shotgun (WGS) entry which is preliminary data.</text>
</comment>
<evidence type="ECO:0000256" key="4">
    <source>
        <dbReference type="ARBA" id="ARBA00023163"/>
    </source>
</evidence>
<proteinExistence type="predicted"/>
<dbReference type="InterPro" id="IPR036271">
    <property type="entry name" value="Tet_transcr_reg_TetR-rel_C_sf"/>
</dbReference>
<dbReference type="PANTHER" id="PTHR30055">
    <property type="entry name" value="HTH-TYPE TRANSCRIPTIONAL REGULATOR RUTR"/>
    <property type="match status" value="1"/>
</dbReference>
<dbReference type="Proteomes" id="UP000239415">
    <property type="component" value="Unassembled WGS sequence"/>
</dbReference>
<dbReference type="Pfam" id="PF13977">
    <property type="entry name" value="TetR_C_6"/>
    <property type="match status" value="1"/>
</dbReference>
<dbReference type="PANTHER" id="PTHR30055:SF234">
    <property type="entry name" value="HTH-TYPE TRANSCRIPTIONAL REGULATOR BETI"/>
    <property type="match status" value="1"/>
</dbReference>
<accession>A0A2T0JXA4</accession>
<dbReference type="GO" id="GO:0000976">
    <property type="term" value="F:transcription cis-regulatory region binding"/>
    <property type="evidence" value="ECO:0007669"/>
    <property type="project" value="TreeGrafter"/>
</dbReference>
<dbReference type="PRINTS" id="PR00455">
    <property type="entry name" value="HTHTETR"/>
</dbReference>
<gene>
    <name evidence="7" type="ORF">CLV67_12932</name>
</gene>
<evidence type="ECO:0000256" key="1">
    <source>
        <dbReference type="ARBA" id="ARBA00022491"/>
    </source>
</evidence>
<protein>
    <submittedName>
        <fullName evidence="7">TetR family transcriptional regulator</fullName>
    </submittedName>
</protein>
<keyword evidence="2" id="KW-0805">Transcription regulation</keyword>
<dbReference type="Gene3D" id="1.10.357.10">
    <property type="entry name" value="Tetracycline Repressor, domain 2"/>
    <property type="match status" value="1"/>
</dbReference>
<reference evidence="7 8" key="1">
    <citation type="submission" date="2018-03" db="EMBL/GenBank/DDBJ databases">
        <title>Genomic Encyclopedia of Archaeal and Bacterial Type Strains, Phase II (KMG-II): from individual species to whole genera.</title>
        <authorList>
            <person name="Goeker M."/>
        </authorList>
    </citation>
    <scope>NUCLEOTIDE SEQUENCE [LARGE SCALE GENOMIC DNA]</scope>
    <source>
        <strain evidence="7 8">DSM 43146</strain>
    </source>
</reference>
<dbReference type="AlphaFoldDB" id="A0A2T0JXA4"/>
<dbReference type="InterPro" id="IPR001647">
    <property type="entry name" value="HTH_TetR"/>
</dbReference>
<keyword evidence="1" id="KW-0678">Repressor</keyword>
<keyword evidence="8" id="KW-1185">Reference proteome</keyword>
<dbReference type="SUPFAM" id="SSF46689">
    <property type="entry name" value="Homeodomain-like"/>
    <property type="match status" value="1"/>
</dbReference>
<dbReference type="InterPro" id="IPR039538">
    <property type="entry name" value="BetI_C"/>
</dbReference>
<dbReference type="EMBL" id="PVMZ01000029">
    <property type="protein sequence ID" value="PRX12175.1"/>
    <property type="molecule type" value="Genomic_DNA"/>
</dbReference>
<organism evidence="7 8">
    <name type="scientific">Actinoplanes italicus</name>
    <dbReference type="NCBI Taxonomy" id="113567"/>
    <lineage>
        <taxon>Bacteria</taxon>
        <taxon>Bacillati</taxon>
        <taxon>Actinomycetota</taxon>
        <taxon>Actinomycetes</taxon>
        <taxon>Micromonosporales</taxon>
        <taxon>Micromonosporaceae</taxon>
        <taxon>Actinoplanes</taxon>
    </lineage>
</organism>
<dbReference type="InterPro" id="IPR009057">
    <property type="entry name" value="Homeodomain-like_sf"/>
</dbReference>